<keyword evidence="2" id="KW-0808">Transferase</keyword>
<reference evidence="2" key="1">
    <citation type="submission" date="2020-02" db="EMBL/GenBank/DDBJ databases">
        <authorList>
            <person name="Meier V. D."/>
        </authorList>
    </citation>
    <scope>NUCLEOTIDE SEQUENCE</scope>
    <source>
        <strain evidence="2">AVDCRST_MAG82</strain>
    </source>
</reference>
<feature type="compositionally biased region" description="Basic and acidic residues" evidence="1">
    <location>
        <begin position="16"/>
        <end position="28"/>
    </location>
</feature>
<organism evidence="2">
    <name type="scientific">uncultured Rubrobacteraceae bacterium</name>
    <dbReference type="NCBI Taxonomy" id="349277"/>
    <lineage>
        <taxon>Bacteria</taxon>
        <taxon>Bacillati</taxon>
        <taxon>Actinomycetota</taxon>
        <taxon>Rubrobacteria</taxon>
        <taxon>Rubrobacterales</taxon>
        <taxon>Rubrobacteraceae</taxon>
        <taxon>environmental samples</taxon>
    </lineage>
</organism>
<dbReference type="EMBL" id="CADCVA010000321">
    <property type="protein sequence ID" value="CAA9436781.1"/>
    <property type="molecule type" value="Genomic_DNA"/>
</dbReference>
<evidence type="ECO:0000313" key="2">
    <source>
        <dbReference type="EMBL" id="CAA9436781.1"/>
    </source>
</evidence>
<proteinExistence type="predicted"/>
<dbReference type="AlphaFoldDB" id="A0A6J4QGA7"/>
<gene>
    <name evidence="2" type="ORF">AVDCRST_MAG82-2551</name>
</gene>
<sequence length="132" mass="15278">GRIRRTWDRGRRRRRREDAVRPDAHPEDPPAPLYGGRDRLLREIPLRRATLRRTLGRQGGRDQGSGVRPHPMERRRGHAASQARPDGPYLRQDQEVRRRRGRPRGGPVHLHNPLRALGGSRLRRAQGADLRV</sequence>
<dbReference type="GO" id="GO:0008897">
    <property type="term" value="F:holo-[acyl-carrier-protein] synthase activity"/>
    <property type="evidence" value="ECO:0007669"/>
    <property type="project" value="UniProtKB-EC"/>
</dbReference>
<feature type="compositionally biased region" description="Basic and acidic residues" evidence="1">
    <location>
        <begin position="36"/>
        <end position="46"/>
    </location>
</feature>
<dbReference type="EC" id="2.7.8.7" evidence="2"/>
<accession>A0A6J4QGA7</accession>
<protein>
    <submittedName>
        <fullName evidence="2">Holo-[acyl-carrier-protein] synthase</fullName>
        <ecNumber evidence="2">2.7.8.7</ecNumber>
    </submittedName>
</protein>
<name>A0A6J4QGA7_9ACTN</name>
<evidence type="ECO:0000256" key="1">
    <source>
        <dbReference type="SAM" id="MobiDB-lite"/>
    </source>
</evidence>
<feature type="compositionally biased region" description="Low complexity" evidence="1">
    <location>
        <begin position="114"/>
        <end position="132"/>
    </location>
</feature>
<feature type="region of interest" description="Disordered" evidence="1">
    <location>
        <begin position="1"/>
        <end position="132"/>
    </location>
</feature>
<feature type="non-terminal residue" evidence="2">
    <location>
        <position position="132"/>
    </location>
</feature>
<feature type="non-terminal residue" evidence="2">
    <location>
        <position position="1"/>
    </location>
</feature>